<dbReference type="RefSeq" id="WP_063951027.1">
    <property type="nucleotide sequence ID" value="NZ_LXPS01000038.1"/>
</dbReference>
<dbReference type="PANTHER" id="PTHR43464">
    <property type="entry name" value="METHYLTRANSFERASE"/>
    <property type="match status" value="1"/>
</dbReference>
<dbReference type="PANTHER" id="PTHR43464:SF19">
    <property type="entry name" value="UBIQUINONE BIOSYNTHESIS O-METHYLTRANSFERASE, MITOCHONDRIAL"/>
    <property type="match status" value="1"/>
</dbReference>
<dbReference type="AlphaFoldDB" id="A0A176WXW3"/>
<dbReference type="SUPFAM" id="SSF53335">
    <property type="entry name" value="S-adenosyl-L-methionine-dependent methyltransferases"/>
    <property type="match status" value="1"/>
</dbReference>
<dbReference type="Gene3D" id="3.40.50.150">
    <property type="entry name" value="Vaccinia Virus protein VP39"/>
    <property type="match status" value="1"/>
</dbReference>
<evidence type="ECO:0000313" key="6">
    <source>
        <dbReference type="Proteomes" id="UP000077098"/>
    </source>
</evidence>
<accession>A0A176WXW3</accession>
<dbReference type="Proteomes" id="UP000077098">
    <property type="component" value="Unassembled WGS sequence"/>
</dbReference>
<sequence length="244" mass="27733">MKQNIYDDPVFFERYSAMPRSVEGLRQAGEWHELRAMLPELKGKSVLDLGCGFGWHCRFAAEQGARHVVGVDLSENMLRRAAEINGGPGIEYRRTAIEDIDFPRDSFDVVLSSLALHYVRDLDLVFAKVFAVLKSGGSFIFSIEHPVFTALEKQDWFYDDNGEILHWPLDHYQDVGVRHSNWMADGVVKYHRTVSGILNELLAAGFALKRLAEPKPDPALIAQREELKHEDRRPIFLVASAQKP</sequence>
<feature type="domain" description="Methyltransferase type 11" evidence="4">
    <location>
        <begin position="47"/>
        <end position="141"/>
    </location>
</feature>
<keyword evidence="2 5" id="KW-0808">Transferase</keyword>
<evidence type="ECO:0000259" key="4">
    <source>
        <dbReference type="Pfam" id="PF08241"/>
    </source>
</evidence>
<evidence type="ECO:0000256" key="1">
    <source>
        <dbReference type="ARBA" id="ARBA00022603"/>
    </source>
</evidence>
<name>A0A176WXW3_AGRTU</name>
<keyword evidence="3" id="KW-0949">S-adenosyl-L-methionine</keyword>
<reference evidence="5 6" key="1">
    <citation type="submission" date="2016-05" db="EMBL/GenBank/DDBJ databases">
        <authorList>
            <person name="Lavstsen T."/>
            <person name="Jespersen J.S."/>
        </authorList>
    </citation>
    <scope>NUCLEOTIDE SEQUENCE [LARGE SCALE GENOMIC DNA]</scope>
    <source>
        <strain evidence="5 6">KCJ1736</strain>
    </source>
</reference>
<evidence type="ECO:0000313" key="5">
    <source>
        <dbReference type="EMBL" id="OAE38394.1"/>
    </source>
</evidence>
<proteinExistence type="predicted"/>
<gene>
    <name evidence="5" type="ORF">A7J57_18155</name>
</gene>
<dbReference type="GO" id="GO:0032259">
    <property type="term" value="P:methylation"/>
    <property type="evidence" value="ECO:0007669"/>
    <property type="project" value="UniProtKB-KW"/>
</dbReference>
<dbReference type="EMBL" id="LXPS01000038">
    <property type="protein sequence ID" value="OAE38394.1"/>
    <property type="molecule type" value="Genomic_DNA"/>
</dbReference>
<evidence type="ECO:0000256" key="2">
    <source>
        <dbReference type="ARBA" id="ARBA00022679"/>
    </source>
</evidence>
<keyword evidence="1 5" id="KW-0489">Methyltransferase</keyword>
<dbReference type="CDD" id="cd02440">
    <property type="entry name" value="AdoMet_MTases"/>
    <property type="match status" value="1"/>
</dbReference>
<comment type="caution">
    <text evidence="5">The sequence shown here is derived from an EMBL/GenBank/DDBJ whole genome shotgun (WGS) entry which is preliminary data.</text>
</comment>
<dbReference type="GO" id="GO:0008757">
    <property type="term" value="F:S-adenosylmethionine-dependent methyltransferase activity"/>
    <property type="evidence" value="ECO:0007669"/>
    <property type="project" value="InterPro"/>
</dbReference>
<dbReference type="InterPro" id="IPR013216">
    <property type="entry name" value="Methyltransf_11"/>
</dbReference>
<evidence type="ECO:0000256" key="3">
    <source>
        <dbReference type="ARBA" id="ARBA00022691"/>
    </source>
</evidence>
<protein>
    <submittedName>
        <fullName evidence="5">SAM-dependent methyltransferase</fullName>
    </submittedName>
</protein>
<dbReference type="Pfam" id="PF08241">
    <property type="entry name" value="Methyltransf_11"/>
    <property type="match status" value="1"/>
</dbReference>
<dbReference type="InterPro" id="IPR029063">
    <property type="entry name" value="SAM-dependent_MTases_sf"/>
</dbReference>
<organism evidence="5 6">
    <name type="scientific">Agrobacterium tumefaciens</name>
    <dbReference type="NCBI Taxonomy" id="358"/>
    <lineage>
        <taxon>Bacteria</taxon>
        <taxon>Pseudomonadati</taxon>
        <taxon>Pseudomonadota</taxon>
        <taxon>Alphaproteobacteria</taxon>
        <taxon>Hyphomicrobiales</taxon>
        <taxon>Rhizobiaceae</taxon>
        <taxon>Rhizobium/Agrobacterium group</taxon>
        <taxon>Agrobacterium</taxon>
        <taxon>Agrobacterium tumefaciens complex</taxon>
    </lineage>
</organism>